<dbReference type="AlphaFoldDB" id="A0ABD1ZAS2"/>
<feature type="compositionally biased region" description="Basic and acidic residues" evidence="1">
    <location>
        <begin position="781"/>
        <end position="792"/>
    </location>
</feature>
<keyword evidence="4" id="KW-1185">Reference proteome</keyword>
<feature type="compositionally biased region" description="Polar residues" evidence="1">
    <location>
        <begin position="504"/>
        <end position="517"/>
    </location>
</feature>
<feature type="region of interest" description="Disordered" evidence="1">
    <location>
        <begin position="781"/>
        <end position="837"/>
    </location>
</feature>
<feature type="compositionally biased region" description="Polar residues" evidence="1">
    <location>
        <begin position="828"/>
        <end position="837"/>
    </location>
</feature>
<dbReference type="EMBL" id="JBHFFA010000002">
    <property type="protein sequence ID" value="KAL2644570.1"/>
    <property type="molecule type" value="Genomic_DNA"/>
</dbReference>
<feature type="compositionally biased region" description="Basic and acidic residues" evidence="1">
    <location>
        <begin position="669"/>
        <end position="679"/>
    </location>
</feature>
<feature type="region of interest" description="Disordered" evidence="1">
    <location>
        <begin position="584"/>
        <end position="619"/>
    </location>
</feature>
<protein>
    <submittedName>
        <fullName evidence="3">Uncharacterized protein</fullName>
    </submittedName>
</protein>
<evidence type="ECO:0000313" key="3">
    <source>
        <dbReference type="EMBL" id="KAL2644570.1"/>
    </source>
</evidence>
<feature type="compositionally biased region" description="Basic and acidic residues" evidence="1">
    <location>
        <begin position="457"/>
        <end position="467"/>
    </location>
</feature>
<feature type="region of interest" description="Disordered" evidence="1">
    <location>
        <begin position="432"/>
        <end position="469"/>
    </location>
</feature>
<name>A0ABD1ZAS2_9MARC</name>
<feature type="region of interest" description="Disordered" evidence="1">
    <location>
        <begin position="647"/>
        <end position="691"/>
    </location>
</feature>
<feature type="compositionally biased region" description="Basic and acidic residues" evidence="1">
    <location>
        <begin position="518"/>
        <end position="534"/>
    </location>
</feature>
<feature type="region of interest" description="Disordered" evidence="1">
    <location>
        <begin position="393"/>
        <end position="413"/>
    </location>
</feature>
<feature type="compositionally biased region" description="Basic and acidic residues" evidence="1">
    <location>
        <begin position="163"/>
        <end position="180"/>
    </location>
</feature>
<feature type="compositionally biased region" description="Basic and acidic residues" evidence="1">
    <location>
        <begin position="487"/>
        <end position="503"/>
    </location>
</feature>
<proteinExistence type="predicted"/>
<organism evidence="3 4">
    <name type="scientific">Riccia fluitans</name>
    <dbReference type="NCBI Taxonomy" id="41844"/>
    <lineage>
        <taxon>Eukaryota</taxon>
        <taxon>Viridiplantae</taxon>
        <taxon>Streptophyta</taxon>
        <taxon>Embryophyta</taxon>
        <taxon>Marchantiophyta</taxon>
        <taxon>Marchantiopsida</taxon>
        <taxon>Marchantiidae</taxon>
        <taxon>Marchantiales</taxon>
        <taxon>Ricciaceae</taxon>
        <taxon>Riccia</taxon>
    </lineage>
</organism>
<dbReference type="Proteomes" id="UP001605036">
    <property type="component" value="Unassembled WGS sequence"/>
</dbReference>
<feature type="signal peptide" evidence="2">
    <location>
        <begin position="1"/>
        <end position="24"/>
    </location>
</feature>
<gene>
    <name evidence="3" type="ORF">R1flu_012157</name>
</gene>
<evidence type="ECO:0000256" key="1">
    <source>
        <dbReference type="SAM" id="MobiDB-lite"/>
    </source>
</evidence>
<comment type="caution">
    <text evidence="3">The sequence shown here is derived from an EMBL/GenBank/DDBJ whole genome shotgun (WGS) entry which is preliminary data.</text>
</comment>
<feature type="region of interest" description="Disordered" evidence="1">
    <location>
        <begin position="27"/>
        <end position="286"/>
    </location>
</feature>
<feature type="compositionally biased region" description="Acidic residues" evidence="1">
    <location>
        <begin position="37"/>
        <end position="51"/>
    </location>
</feature>
<sequence length="1051" mass="117433">MHRNCQNLLKCLDILSVALVVGLALEDAPPRDSCNSQEEEALESNESEETREELVDREENSDEEEAKKHEDAKEKAKMDEGVGSSSNSSNSLNPRPVTGSEKTKEVDHSSSVIEEEQSLVKSAHEKERHEESKKGTEEMAKDESYSSTTPSPGKGNLKRKLGKEKTIEYGEECKQDKIDQYNETITKRARNYTTDSSDSSRTEKFKTVGSSRSYPSRAYHYSATQGSNEILGRSPKSEDSGTDDDESLNLKTDMVSESDSEADRGVTPIRDTLNRSKKRKGTAVDQGVSEAEFVQHVQDSLEQVPTFADNEPRNLHSNSGRKLEAAAAIRDRIKKGRDKDQVKDQGVTEAEFVQLVQDSLEKAPGFTTYVKEGLHSNSGRELESAGAIKHATTTLSESSAVPEHPKVEKQGLHSNTVRELVGAAVLAKKGLHSNTTKKLKSTPVRKHATTSSTNSEVPEHPKYEKQGLHSNTVRELVGAAVLADSQSRLDSDGTRGQWPEESRPGSNTNRNQQSNAQRELHSERKKSYESEGTSKKSPRRISQRSLIGNSVAAALHISTQSPSEENPNLKPKRELSARTLVGVSYERQVSSDSEETSSSDDSRSQNNQKRKLSQNELRSLGHLELRDTWDTNAAGHSNAPQIAVYPQRNEAPGEGPPYASYGQSVSFSDEVHSSSKRNLEPQMSTESSIDVKRTFREDINFESLTSTYSSHSGSHHQPPSTDREFNTVHRYHLNEQPPHTATQCLDTSTREVTTRYLGSSETPSESCSCIWSDILASDPHIDRNENIGHPEETTNYFPSPPLTTDEQQRNNPQQPILSHPPPLPPDENFSNNTQPISNRFLHYNPADTLNLEPRFFLNTSEPLSSLPWPWNPPNGDYSAPFPVDINQLYSNREPRPERHPYPRVGHSMPHRRPRCGLLIVKAMRNDQSLPVDRRKGNRIPRTPGNIDINFRPRVGDIILRHVRLPGQGAVEIWYPDLQPQDGDSLVRIKLDPFSYDSGTRESSNLLIVKAKGYIRFEDMWIYMGRATHSIIKTHQRVLGVGATNGRTIYVS</sequence>
<evidence type="ECO:0000256" key="2">
    <source>
        <dbReference type="SAM" id="SignalP"/>
    </source>
</evidence>
<keyword evidence="2" id="KW-0732">Signal</keyword>
<feature type="chain" id="PRO_5044894199" evidence="2">
    <location>
        <begin position="25"/>
        <end position="1051"/>
    </location>
</feature>
<feature type="compositionally biased region" description="Basic and acidic residues" evidence="1">
    <location>
        <begin position="65"/>
        <end position="80"/>
    </location>
</feature>
<reference evidence="3 4" key="1">
    <citation type="submission" date="2024-09" db="EMBL/GenBank/DDBJ databases">
        <title>Chromosome-scale assembly of Riccia fluitans.</title>
        <authorList>
            <person name="Paukszto L."/>
            <person name="Sawicki J."/>
            <person name="Karawczyk K."/>
            <person name="Piernik-Szablinska J."/>
            <person name="Szczecinska M."/>
            <person name="Mazdziarz M."/>
        </authorList>
    </citation>
    <scope>NUCLEOTIDE SEQUENCE [LARGE SCALE GENOMIC DNA]</scope>
    <source>
        <strain evidence="3">Rf_01</strain>
        <tissue evidence="3">Aerial parts of the thallus</tissue>
    </source>
</reference>
<evidence type="ECO:0000313" key="4">
    <source>
        <dbReference type="Proteomes" id="UP001605036"/>
    </source>
</evidence>
<feature type="region of interest" description="Disordered" evidence="1">
    <location>
        <begin position="482"/>
        <end position="544"/>
    </location>
</feature>
<feature type="compositionally biased region" description="Basic and acidic residues" evidence="1">
    <location>
        <begin position="122"/>
        <end position="144"/>
    </location>
</feature>
<feature type="compositionally biased region" description="Basic residues" evidence="1">
    <location>
        <begin position="432"/>
        <end position="448"/>
    </location>
</feature>
<accession>A0ABD1ZAS2</accession>
<feature type="compositionally biased region" description="Polar residues" evidence="1">
    <location>
        <begin position="793"/>
        <end position="811"/>
    </location>
</feature>